<dbReference type="AlphaFoldDB" id="A0A4Y2LCH5"/>
<evidence type="ECO:0000313" key="2">
    <source>
        <dbReference type="Proteomes" id="UP000499080"/>
    </source>
</evidence>
<accession>A0A4Y2LCH5</accession>
<protein>
    <submittedName>
        <fullName evidence="1">Uncharacterized protein</fullName>
    </submittedName>
</protein>
<proteinExistence type="predicted"/>
<dbReference type="EMBL" id="BGPR01005681">
    <property type="protein sequence ID" value="GBN12441.1"/>
    <property type="molecule type" value="Genomic_DNA"/>
</dbReference>
<dbReference type="Proteomes" id="UP000499080">
    <property type="component" value="Unassembled WGS sequence"/>
</dbReference>
<sequence>MGVWWKRSNNQDNGERRFIHKYAGTHDAQAVGTIALAQINNANRQQITKDDCNSTFKRSAPQLRLLAKLQLIPRRRSHSKDVPRRILLPSIYSVPDRA</sequence>
<name>A0A4Y2LCH5_ARAVE</name>
<gene>
    <name evidence="1" type="ORF">AVEN_160564_1</name>
</gene>
<reference evidence="1 2" key="1">
    <citation type="journal article" date="2019" name="Sci. Rep.">
        <title>Orb-weaving spider Araneus ventricosus genome elucidates the spidroin gene catalogue.</title>
        <authorList>
            <person name="Kono N."/>
            <person name="Nakamura H."/>
            <person name="Ohtoshi R."/>
            <person name="Moran D.A.P."/>
            <person name="Shinohara A."/>
            <person name="Yoshida Y."/>
            <person name="Fujiwara M."/>
            <person name="Mori M."/>
            <person name="Tomita M."/>
            <person name="Arakawa K."/>
        </authorList>
    </citation>
    <scope>NUCLEOTIDE SEQUENCE [LARGE SCALE GENOMIC DNA]</scope>
</reference>
<comment type="caution">
    <text evidence="1">The sequence shown here is derived from an EMBL/GenBank/DDBJ whole genome shotgun (WGS) entry which is preliminary data.</text>
</comment>
<organism evidence="1 2">
    <name type="scientific">Araneus ventricosus</name>
    <name type="common">Orbweaver spider</name>
    <name type="synonym">Epeira ventricosa</name>
    <dbReference type="NCBI Taxonomy" id="182803"/>
    <lineage>
        <taxon>Eukaryota</taxon>
        <taxon>Metazoa</taxon>
        <taxon>Ecdysozoa</taxon>
        <taxon>Arthropoda</taxon>
        <taxon>Chelicerata</taxon>
        <taxon>Arachnida</taxon>
        <taxon>Araneae</taxon>
        <taxon>Araneomorphae</taxon>
        <taxon>Entelegynae</taxon>
        <taxon>Araneoidea</taxon>
        <taxon>Araneidae</taxon>
        <taxon>Araneus</taxon>
    </lineage>
</organism>
<keyword evidence="2" id="KW-1185">Reference proteome</keyword>
<evidence type="ECO:0000313" key="1">
    <source>
        <dbReference type="EMBL" id="GBN12441.1"/>
    </source>
</evidence>